<name>A0AAV2JEW8_KNICA</name>
<protein>
    <submittedName>
        <fullName evidence="1">Uncharacterized protein</fullName>
    </submittedName>
</protein>
<organism evidence="1 2">
    <name type="scientific">Knipowitschia caucasica</name>
    <name type="common">Caucasian dwarf goby</name>
    <name type="synonym">Pomatoschistus caucasicus</name>
    <dbReference type="NCBI Taxonomy" id="637954"/>
    <lineage>
        <taxon>Eukaryota</taxon>
        <taxon>Metazoa</taxon>
        <taxon>Chordata</taxon>
        <taxon>Craniata</taxon>
        <taxon>Vertebrata</taxon>
        <taxon>Euteleostomi</taxon>
        <taxon>Actinopterygii</taxon>
        <taxon>Neopterygii</taxon>
        <taxon>Teleostei</taxon>
        <taxon>Neoteleostei</taxon>
        <taxon>Acanthomorphata</taxon>
        <taxon>Gobiaria</taxon>
        <taxon>Gobiiformes</taxon>
        <taxon>Gobioidei</taxon>
        <taxon>Gobiidae</taxon>
        <taxon>Gobiinae</taxon>
        <taxon>Knipowitschia</taxon>
    </lineage>
</organism>
<keyword evidence="2" id="KW-1185">Reference proteome</keyword>
<proteinExistence type="predicted"/>
<dbReference type="Proteomes" id="UP001497482">
    <property type="component" value="Chromosome 12"/>
</dbReference>
<reference evidence="1 2" key="1">
    <citation type="submission" date="2024-04" db="EMBL/GenBank/DDBJ databases">
        <authorList>
            <person name="Waldvogel A.-M."/>
            <person name="Schoenle A."/>
        </authorList>
    </citation>
    <scope>NUCLEOTIDE SEQUENCE [LARGE SCALE GENOMIC DNA]</scope>
</reference>
<sequence length="73" mass="7686">MSHEKTDADLPPNAPIPVMPALHGDSSLSHYLGCPAVLSPQCLSLSAGLMAVLAGVRERVLGWVQISHTSPWA</sequence>
<gene>
    <name evidence="1" type="ORF">KC01_LOCUS6267</name>
</gene>
<evidence type="ECO:0000313" key="1">
    <source>
        <dbReference type="EMBL" id="CAL1574552.1"/>
    </source>
</evidence>
<accession>A0AAV2JEW8</accession>
<dbReference type="AlphaFoldDB" id="A0AAV2JEW8"/>
<dbReference type="EMBL" id="OZ035834">
    <property type="protein sequence ID" value="CAL1574552.1"/>
    <property type="molecule type" value="Genomic_DNA"/>
</dbReference>
<evidence type="ECO:0000313" key="2">
    <source>
        <dbReference type="Proteomes" id="UP001497482"/>
    </source>
</evidence>